<comment type="caution">
    <text evidence="2">The sequence shown here is derived from an EMBL/GenBank/DDBJ whole genome shotgun (WGS) entry which is preliminary data.</text>
</comment>
<name>A0AAW6TQ34_9BACT</name>
<reference evidence="2" key="1">
    <citation type="submission" date="2023-05" db="EMBL/GenBank/DDBJ databases">
        <title>Anaerotaeda fermentans gen. nov., sp. nov., a novel anaerobic planctomycete of the new family within the order Sedimentisphaerales isolated from Taman Peninsula, Russia.</title>
        <authorList>
            <person name="Khomyakova M.A."/>
            <person name="Merkel A.Y."/>
            <person name="Slobodkin A.I."/>
        </authorList>
    </citation>
    <scope>NUCLEOTIDE SEQUENCE</scope>
    <source>
        <strain evidence="2">M17dextr</strain>
    </source>
</reference>
<proteinExistence type="predicted"/>
<feature type="region of interest" description="Disordered" evidence="1">
    <location>
        <begin position="36"/>
        <end position="59"/>
    </location>
</feature>
<gene>
    <name evidence="2" type="ORF">QJ522_01290</name>
</gene>
<dbReference type="AlphaFoldDB" id="A0AAW6TQ34"/>
<organism evidence="2 3">
    <name type="scientific">Anaerobaca lacustris</name>
    <dbReference type="NCBI Taxonomy" id="3044600"/>
    <lineage>
        <taxon>Bacteria</taxon>
        <taxon>Pseudomonadati</taxon>
        <taxon>Planctomycetota</taxon>
        <taxon>Phycisphaerae</taxon>
        <taxon>Sedimentisphaerales</taxon>
        <taxon>Anaerobacaceae</taxon>
        <taxon>Anaerobaca</taxon>
    </lineage>
</organism>
<evidence type="ECO:0000313" key="3">
    <source>
        <dbReference type="Proteomes" id="UP001431776"/>
    </source>
</evidence>
<dbReference type="EMBL" id="JASCXX010000001">
    <property type="protein sequence ID" value="MDI6447660.1"/>
    <property type="molecule type" value="Genomic_DNA"/>
</dbReference>
<sequence length="59" mass="7221">MDALRDMFSKLRKDGFLLKTKLFVLRWYPSGRSCIRMGNRQRPPQQMPPLMVRKPEWRR</sequence>
<accession>A0AAW6TQ34</accession>
<protein>
    <submittedName>
        <fullName evidence="2">Uncharacterized protein</fullName>
    </submittedName>
</protein>
<dbReference type="Proteomes" id="UP001431776">
    <property type="component" value="Unassembled WGS sequence"/>
</dbReference>
<dbReference type="RefSeq" id="WP_349243070.1">
    <property type="nucleotide sequence ID" value="NZ_JASCXX010000001.1"/>
</dbReference>
<keyword evidence="3" id="KW-1185">Reference proteome</keyword>
<evidence type="ECO:0000313" key="2">
    <source>
        <dbReference type="EMBL" id="MDI6447660.1"/>
    </source>
</evidence>
<evidence type="ECO:0000256" key="1">
    <source>
        <dbReference type="SAM" id="MobiDB-lite"/>
    </source>
</evidence>
<feature type="compositionally biased region" description="Low complexity" evidence="1">
    <location>
        <begin position="36"/>
        <end position="52"/>
    </location>
</feature>